<evidence type="ECO:0000313" key="4">
    <source>
        <dbReference type="Proteomes" id="UP000182811"/>
    </source>
</evidence>
<evidence type="ECO:0000313" key="3">
    <source>
        <dbReference type="EMBL" id="OIQ58357.1"/>
    </source>
</evidence>
<evidence type="ECO:0000256" key="1">
    <source>
        <dbReference type="SAM" id="Phobius"/>
    </source>
</evidence>
<keyword evidence="1" id="KW-1133">Transmembrane helix</keyword>
<keyword evidence="1" id="KW-0812">Transmembrane</keyword>
<dbReference type="AlphaFoldDB" id="A0A1J5P335"/>
<sequence>MQLEQWLRAALASKAAEIEPAPDMWERVKTGITAPGQERRIIMLGKVAAVALCGLLLAGGLTFGVSPQARAWATEKIQAIAAYKIIRTDAGYAVIKEEVASMRITAIEKQEVKAAKPVDNNLTPMEAEAAAGFPVSLPAYLPDGYEQVGISANKWDNGKGIVQVLYRTPDQQHPGLNLMLTDDQRFLKGGDAIKEVKMGNKTAYWSEFPVVNVGDRNAEPAVKAGHMLKWEDNGIVYMLRDNSSELSMDEMFRIAASIK</sequence>
<dbReference type="Pfam" id="PF14285">
    <property type="entry name" value="DUF4367"/>
    <property type="match status" value="1"/>
</dbReference>
<keyword evidence="1" id="KW-0472">Membrane</keyword>
<reference evidence="3 4" key="1">
    <citation type="submission" date="2016-08" db="EMBL/GenBank/DDBJ databases">
        <title>Genome-based comparison of Moorella thermoacetic strains.</title>
        <authorList>
            <person name="Poehlein A."/>
            <person name="Bengelsdorf F.R."/>
            <person name="Esser C."/>
            <person name="Duerre P."/>
            <person name="Daniel R."/>
        </authorList>
    </citation>
    <scope>NUCLEOTIDE SEQUENCE [LARGE SCALE GENOMIC DNA]</scope>
    <source>
        <strain evidence="3 4">DSM 21394</strain>
    </source>
</reference>
<accession>A0A1J5P335</accession>
<feature type="domain" description="DUF4367" evidence="2">
    <location>
        <begin position="138"/>
        <end position="258"/>
    </location>
</feature>
<organism evidence="3 4">
    <name type="scientific">Neomoorella thermoacetica</name>
    <name type="common">Clostridium thermoaceticum</name>
    <dbReference type="NCBI Taxonomy" id="1525"/>
    <lineage>
        <taxon>Bacteria</taxon>
        <taxon>Bacillati</taxon>
        <taxon>Bacillota</taxon>
        <taxon>Clostridia</taxon>
        <taxon>Neomoorellales</taxon>
        <taxon>Neomoorellaceae</taxon>
        <taxon>Neomoorella</taxon>
    </lineage>
</organism>
<dbReference type="EMBL" id="MDDC01000016">
    <property type="protein sequence ID" value="OIQ58357.1"/>
    <property type="molecule type" value="Genomic_DNA"/>
</dbReference>
<evidence type="ECO:0000259" key="2">
    <source>
        <dbReference type="Pfam" id="PF14285"/>
    </source>
</evidence>
<name>A0A1J5P335_NEOTH</name>
<dbReference type="Proteomes" id="UP000182811">
    <property type="component" value="Unassembled WGS sequence"/>
</dbReference>
<feature type="transmembrane region" description="Helical" evidence="1">
    <location>
        <begin position="47"/>
        <end position="66"/>
    </location>
</feature>
<dbReference type="InterPro" id="IPR025377">
    <property type="entry name" value="DUF4367"/>
</dbReference>
<gene>
    <name evidence="3" type="ORF">MOTE_20200</name>
</gene>
<comment type="caution">
    <text evidence="3">The sequence shown here is derived from an EMBL/GenBank/DDBJ whole genome shotgun (WGS) entry which is preliminary data.</text>
</comment>
<protein>
    <recommendedName>
        <fullName evidence="2">DUF4367 domain-containing protein</fullName>
    </recommendedName>
</protein>
<proteinExistence type="predicted"/>
<dbReference type="OrthoDB" id="2544256at2"/>